<name>A0ABN6H531_9BACT</name>
<keyword evidence="1" id="KW-0732">Signal</keyword>
<evidence type="ECO:0000313" key="3">
    <source>
        <dbReference type="Proteomes" id="UP001374893"/>
    </source>
</evidence>
<proteinExistence type="predicted"/>
<dbReference type="NCBIfam" id="TIGR03344">
    <property type="entry name" value="VI_effect_Hcp1"/>
    <property type="match status" value="1"/>
</dbReference>
<dbReference type="Pfam" id="PF05638">
    <property type="entry name" value="T6SS_HCP"/>
    <property type="match status" value="1"/>
</dbReference>
<keyword evidence="3" id="KW-1185">Reference proteome</keyword>
<dbReference type="PANTHER" id="PTHR34319">
    <property type="entry name" value="MAJOR EXPORTED PROTEIN"/>
    <property type="match status" value="1"/>
</dbReference>
<protein>
    <submittedName>
        <fullName evidence="2">Hcp family type VI secretion system effector</fullName>
    </submittedName>
</protein>
<organism evidence="2 3">
    <name type="scientific">Haloferula helveola</name>
    <dbReference type="NCBI Taxonomy" id="490095"/>
    <lineage>
        <taxon>Bacteria</taxon>
        <taxon>Pseudomonadati</taxon>
        <taxon>Verrucomicrobiota</taxon>
        <taxon>Verrucomicrobiia</taxon>
        <taxon>Verrucomicrobiales</taxon>
        <taxon>Verrucomicrobiaceae</taxon>
        <taxon>Haloferula</taxon>
    </lineage>
</organism>
<feature type="chain" id="PRO_5046531244" evidence="1">
    <location>
        <begin position="21"/>
        <end position="180"/>
    </location>
</feature>
<gene>
    <name evidence="2" type="ORF">HAHE_15770</name>
</gene>
<feature type="signal peptide" evidence="1">
    <location>
        <begin position="1"/>
        <end position="20"/>
    </location>
</feature>
<dbReference type="Gene3D" id="2.30.110.20">
    <property type="entry name" value="Hcp1-like"/>
    <property type="match status" value="1"/>
</dbReference>
<dbReference type="SUPFAM" id="SSF141452">
    <property type="entry name" value="Hcp1-like"/>
    <property type="match status" value="1"/>
</dbReference>
<dbReference type="EMBL" id="AP024702">
    <property type="protein sequence ID" value="BCX47669.1"/>
    <property type="molecule type" value="Genomic_DNA"/>
</dbReference>
<accession>A0ABN6H531</accession>
<dbReference type="Proteomes" id="UP001374893">
    <property type="component" value="Chromosome"/>
</dbReference>
<dbReference type="InterPro" id="IPR052947">
    <property type="entry name" value="T6SS_Hcp1_domain"/>
</dbReference>
<dbReference type="InterPro" id="IPR008514">
    <property type="entry name" value="T6SS_Hcp"/>
</dbReference>
<evidence type="ECO:0000313" key="2">
    <source>
        <dbReference type="EMBL" id="BCX47669.1"/>
    </source>
</evidence>
<dbReference type="RefSeq" id="WP_338689980.1">
    <property type="nucleotide sequence ID" value="NZ_AP024702.1"/>
</dbReference>
<reference evidence="2 3" key="1">
    <citation type="submission" date="2021-06" db="EMBL/GenBank/DDBJ databases">
        <title>Complete genome of Haloferula helveola possessing various polysaccharide degrading enzymes.</title>
        <authorList>
            <person name="Takami H."/>
            <person name="Huang C."/>
            <person name="Hamasaki K."/>
        </authorList>
    </citation>
    <scope>NUCLEOTIDE SEQUENCE [LARGE SCALE GENOMIC DNA]</scope>
    <source>
        <strain evidence="2 3">CN-1</strain>
    </source>
</reference>
<dbReference type="PANTHER" id="PTHR34319:SF7">
    <property type="entry name" value="HNH ENDONUCLEASE DOMAIN-CONTAINING PROTEIN"/>
    <property type="match status" value="1"/>
</dbReference>
<dbReference type="InterPro" id="IPR036624">
    <property type="entry name" value="Hcp1-lik_sf"/>
</dbReference>
<evidence type="ECO:0000256" key="1">
    <source>
        <dbReference type="SAM" id="SignalP"/>
    </source>
</evidence>
<sequence length="180" mass="19511">MKLISLLVTATFLVTASVRAALPAFAEINMGGTDLEGEHSYPTFGGIDVSTMIQVTAFRHEVLRGISAGRVEGLSHKPITITKPIDKATPLLYRAISDEQTGTVRLNFFNNDPDTGQTQHFFTIELTGAKIVRVQPWLASTYDPAAANLPPQEEVTIYYDTMTITSESGGTTTTVSSSDR</sequence>